<keyword evidence="9" id="KW-0444">Lipid biosynthesis</keyword>
<keyword evidence="15 19" id="KW-0472">Membrane</keyword>
<reference evidence="20 21" key="1">
    <citation type="submission" date="2019-07" db="EMBL/GenBank/DDBJ databases">
        <title>Rapid identification of Enteric Bacteria from Whole Genome Sequences (WGS) using Average Nucleotide Identity (ANI).</title>
        <authorList>
            <person name="Lane C."/>
        </authorList>
    </citation>
    <scope>NUCLEOTIDE SEQUENCE [LARGE SCALE GENOMIC DNA]</scope>
    <source>
        <strain evidence="20 21">2016D-0250</strain>
    </source>
</reference>
<dbReference type="InterPro" id="IPR000374">
    <property type="entry name" value="PC_trans"/>
</dbReference>
<feature type="transmembrane region" description="Helical" evidence="19">
    <location>
        <begin position="185"/>
        <end position="205"/>
    </location>
</feature>
<keyword evidence="12 18" id="KW-0548">Nucleotidyltransferase</keyword>
<proteinExistence type="inferred from homology"/>
<feature type="transmembrane region" description="Helical" evidence="19">
    <location>
        <begin position="120"/>
        <end position="139"/>
    </location>
</feature>
<dbReference type="PROSITE" id="PS01315">
    <property type="entry name" value="CDS"/>
    <property type="match status" value="1"/>
</dbReference>
<accession>A0A5C7DR23</accession>
<dbReference type="EMBL" id="VOWB01000023">
    <property type="protein sequence ID" value="TXE83805.1"/>
    <property type="molecule type" value="Genomic_DNA"/>
</dbReference>
<keyword evidence="8" id="KW-1003">Cell membrane</keyword>
<evidence type="ECO:0000256" key="4">
    <source>
        <dbReference type="ARBA" id="ARBA00005189"/>
    </source>
</evidence>
<organism evidence="20 21">
    <name type="scientific">Campylobacter peloridis</name>
    <dbReference type="NCBI Taxonomy" id="488546"/>
    <lineage>
        <taxon>Bacteria</taxon>
        <taxon>Pseudomonadati</taxon>
        <taxon>Campylobacterota</taxon>
        <taxon>Epsilonproteobacteria</taxon>
        <taxon>Campylobacterales</taxon>
        <taxon>Campylobacteraceae</taxon>
        <taxon>Campylobacter</taxon>
    </lineage>
</organism>
<dbReference type="GO" id="GO:0005886">
    <property type="term" value="C:plasma membrane"/>
    <property type="evidence" value="ECO:0007669"/>
    <property type="project" value="UniProtKB-SubCell"/>
</dbReference>
<keyword evidence="13 19" id="KW-1133">Transmembrane helix</keyword>
<dbReference type="PANTHER" id="PTHR46382:SF1">
    <property type="entry name" value="PHOSPHATIDATE CYTIDYLYLTRANSFERASE"/>
    <property type="match status" value="1"/>
</dbReference>
<gene>
    <name evidence="20" type="ORF">FPD46_01745</name>
</gene>
<dbReference type="Pfam" id="PF01148">
    <property type="entry name" value="CTP_transf_1"/>
    <property type="match status" value="1"/>
</dbReference>
<comment type="pathway">
    <text evidence="4">Lipid metabolism.</text>
</comment>
<comment type="caution">
    <text evidence="20">The sequence shown here is derived from an EMBL/GenBank/DDBJ whole genome shotgun (WGS) entry which is preliminary data.</text>
</comment>
<evidence type="ECO:0000256" key="16">
    <source>
        <dbReference type="ARBA" id="ARBA00023209"/>
    </source>
</evidence>
<comment type="catalytic activity">
    <reaction evidence="1 18">
        <text>a 1,2-diacyl-sn-glycero-3-phosphate + CTP + H(+) = a CDP-1,2-diacyl-sn-glycerol + diphosphate</text>
        <dbReference type="Rhea" id="RHEA:16229"/>
        <dbReference type="ChEBI" id="CHEBI:15378"/>
        <dbReference type="ChEBI" id="CHEBI:33019"/>
        <dbReference type="ChEBI" id="CHEBI:37563"/>
        <dbReference type="ChEBI" id="CHEBI:58332"/>
        <dbReference type="ChEBI" id="CHEBI:58608"/>
        <dbReference type="EC" id="2.7.7.41"/>
    </reaction>
</comment>
<dbReference type="GO" id="GO:0016024">
    <property type="term" value="P:CDP-diacylglycerol biosynthetic process"/>
    <property type="evidence" value="ECO:0007669"/>
    <property type="project" value="UniProtKB-UniPathway"/>
</dbReference>
<dbReference type="UniPathway" id="UPA00557">
    <property type="reaction ID" value="UER00614"/>
</dbReference>
<evidence type="ECO:0000256" key="13">
    <source>
        <dbReference type="ARBA" id="ARBA00022989"/>
    </source>
</evidence>
<evidence type="ECO:0000256" key="5">
    <source>
        <dbReference type="ARBA" id="ARBA00010185"/>
    </source>
</evidence>
<evidence type="ECO:0000256" key="9">
    <source>
        <dbReference type="ARBA" id="ARBA00022516"/>
    </source>
</evidence>
<keyword evidence="14" id="KW-0443">Lipid metabolism</keyword>
<evidence type="ECO:0000256" key="17">
    <source>
        <dbReference type="ARBA" id="ARBA00023264"/>
    </source>
</evidence>
<evidence type="ECO:0000256" key="10">
    <source>
        <dbReference type="ARBA" id="ARBA00022679"/>
    </source>
</evidence>
<evidence type="ECO:0000256" key="1">
    <source>
        <dbReference type="ARBA" id="ARBA00001698"/>
    </source>
</evidence>
<evidence type="ECO:0000256" key="8">
    <source>
        <dbReference type="ARBA" id="ARBA00022475"/>
    </source>
</evidence>
<dbReference type="EC" id="2.7.7.41" evidence="6 18"/>
<dbReference type="AlphaFoldDB" id="A0A5C7DR23"/>
<comment type="pathway">
    <text evidence="3 18">Phospholipid metabolism; CDP-diacylglycerol biosynthesis; CDP-diacylglycerol from sn-glycerol 3-phosphate: step 3/3.</text>
</comment>
<evidence type="ECO:0000256" key="7">
    <source>
        <dbReference type="ARBA" id="ARBA00019373"/>
    </source>
</evidence>
<evidence type="ECO:0000256" key="11">
    <source>
        <dbReference type="ARBA" id="ARBA00022692"/>
    </source>
</evidence>
<keyword evidence="10 18" id="KW-0808">Transferase</keyword>
<dbReference type="Proteomes" id="UP000321310">
    <property type="component" value="Unassembled WGS sequence"/>
</dbReference>
<evidence type="ECO:0000256" key="12">
    <source>
        <dbReference type="ARBA" id="ARBA00022695"/>
    </source>
</evidence>
<dbReference type="GO" id="GO:0004605">
    <property type="term" value="F:phosphatidate cytidylyltransferase activity"/>
    <property type="evidence" value="ECO:0007669"/>
    <property type="project" value="UniProtKB-EC"/>
</dbReference>
<sequence>MFSKTRIFSAIVMVAVIAVIALVDNFLINFAIFGILLFLAFNEAKAMFKSKYASVFIALCIFAIGAFLDKPFFIGIFALILILGYLVYKKSENLNELMPYIYPTLPILMLYQVLSYEGMFVLFWLIVIVVACDSGAYFIGKLIGERSFSPTSPNKTLEGVVGGVACAAIIGTIVGSFEFSVIKSIYISLIVAIFAVIGDLLESYFKRQAGIKDSGSLIPGHGGVLDRIDAVIIAAFAMATLV</sequence>
<protein>
    <recommendedName>
        <fullName evidence="7 18">Phosphatidate cytidylyltransferase</fullName>
        <ecNumber evidence="6 18">2.7.7.41</ecNumber>
    </recommendedName>
</protein>
<evidence type="ECO:0000256" key="15">
    <source>
        <dbReference type="ARBA" id="ARBA00023136"/>
    </source>
</evidence>
<dbReference type="PANTHER" id="PTHR46382">
    <property type="entry name" value="PHOSPHATIDATE CYTIDYLYLTRANSFERASE"/>
    <property type="match status" value="1"/>
</dbReference>
<evidence type="ECO:0000313" key="21">
    <source>
        <dbReference type="Proteomes" id="UP000321310"/>
    </source>
</evidence>
<evidence type="ECO:0000256" key="18">
    <source>
        <dbReference type="RuleBase" id="RU003938"/>
    </source>
</evidence>
<evidence type="ECO:0000256" key="3">
    <source>
        <dbReference type="ARBA" id="ARBA00005119"/>
    </source>
</evidence>
<evidence type="ECO:0000256" key="6">
    <source>
        <dbReference type="ARBA" id="ARBA00012487"/>
    </source>
</evidence>
<name>A0A5C7DR23_9BACT</name>
<evidence type="ECO:0000256" key="19">
    <source>
        <dbReference type="SAM" id="Phobius"/>
    </source>
</evidence>
<feature type="transmembrane region" description="Helical" evidence="19">
    <location>
        <begin position="52"/>
        <end position="85"/>
    </location>
</feature>
<feature type="transmembrane region" description="Helical" evidence="19">
    <location>
        <begin position="7"/>
        <end position="40"/>
    </location>
</feature>
<comment type="similarity">
    <text evidence="5 18">Belongs to the CDS family.</text>
</comment>
<keyword evidence="16" id="KW-0594">Phospholipid biosynthesis</keyword>
<feature type="transmembrane region" description="Helical" evidence="19">
    <location>
        <begin position="160"/>
        <end position="179"/>
    </location>
</feature>
<evidence type="ECO:0000313" key="20">
    <source>
        <dbReference type="EMBL" id="TXE83805.1"/>
    </source>
</evidence>
<comment type="subcellular location">
    <subcellularLocation>
        <location evidence="2">Cell membrane</location>
        <topology evidence="2">Multi-pass membrane protein</topology>
    </subcellularLocation>
</comment>
<dbReference type="RefSeq" id="WP_147575065.1">
    <property type="nucleotide sequence ID" value="NZ_VOWB01000023.1"/>
</dbReference>
<evidence type="ECO:0000256" key="14">
    <source>
        <dbReference type="ARBA" id="ARBA00023098"/>
    </source>
</evidence>
<evidence type="ECO:0000256" key="2">
    <source>
        <dbReference type="ARBA" id="ARBA00004651"/>
    </source>
</evidence>
<keyword evidence="11 18" id="KW-0812">Transmembrane</keyword>
<keyword evidence="17" id="KW-1208">Phospholipid metabolism</keyword>